<keyword evidence="1" id="KW-1133">Transmembrane helix</keyword>
<dbReference type="Proteomes" id="UP000324029">
    <property type="component" value="Unassembled WGS sequence"/>
</dbReference>
<feature type="transmembrane region" description="Helical" evidence="1">
    <location>
        <begin position="121"/>
        <end position="144"/>
    </location>
</feature>
<comment type="caution">
    <text evidence="2">The sequence shown here is derived from an EMBL/GenBank/DDBJ whole genome shotgun (WGS) entry which is preliminary data.</text>
</comment>
<evidence type="ECO:0000313" key="3">
    <source>
        <dbReference type="Proteomes" id="UP000324029"/>
    </source>
</evidence>
<protein>
    <submittedName>
        <fullName evidence="2">Uncharacterized protein</fullName>
    </submittedName>
</protein>
<proteinExistence type="predicted"/>
<organism evidence="2 3">
    <name type="scientific">Pseudomonas synxantha</name>
    <dbReference type="NCBI Taxonomy" id="47883"/>
    <lineage>
        <taxon>Bacteria</taxon>
        <taxon>Pseudomonadati</taxon>
        <taxon>Pseudomonadota</taxon>
        <taxon>Gammaproteobacteria</taxon>
        <taxon>Pseudomonadales</taxon>
        <taxon>Pseudomonadaceae</taxon>
        <taxon>Pseudomonas</taxon>
    </lineage>
</organism>
<name>A0A5D3G3M3_9PSED</name>
<reference evidence="2 3" key="1">
    <citation type="submission" date="2019-08" db="EMBL/GenBank/DDBJ databases">
        <title>Subclass B2 metallo-beta lactamase from Pseudomonas synxantha.</title>
        <authorList>
            <person name="Poirel L."/>
            <person name="Palmieri M."/>
            <person name="Masseron A."/>
            <person name="Perreten V."/>
            <person name="Nordman P."/>
        </authorList>
    </citation>
    <scope>NUCLEOTIDE SEQUENCE [LARGE SCALE GENOMIC DNA]</scope>
    <source>
        <strain evidence="2 3">MCP106</strain>
    </source>
</reference>
<gene>
    <name evidence="2" type="ORF">FXO26_24580</name>
</gene>
<dbReference type="EMBL" id="VSRO01000015">
    <property type="protein sequence ID" value="TYK55003.1"/>
    <property type="molecule type" value="Genomic_DNA"/>
</dbReference>
<evidence type="ECO:0000313" key="2">
    <source>
        <dbReference type="EMBL" id="TYK55003.1"/>
    </source>
</evidence>
<feature type="transmembrane region" description="Helical" evidence="1">
    <location>
        <begin position="7"/>
        <end position="26"/>
    </location>
</feature>
<sequence length="274" mass="30363">MHTSNKNTLTIISVVSLLMLLGFSGLIKENYVSADTAFLLLACSVATGFYVVLAFIEKILERLFKDFKVTVIFWGFLLATLGYVGRLRAVADVNAIFHVDASAFPLTMIAGTTLHMAKLMFWPCIAVVLITAFIVVLICMGSYFESASSAEEKWGVVVPAITALITCGIGALFISSNLSPERRAEILYRTAHTTDFNDTFRCAGVDDRQYSAIFLGPEQRRVLLAPKLQEFSLEKKAYVLKRVEVPEHFPILECVPNNPKPTTWPSPYSFDSGQ</sequence>
<keyword evidence="1" id="KW-0472">Membrane</keyword>
<keyword evidence="1" id="KW-0812">Transmembrane</keyword>
<dbReference type="AlphaFoldDB" id="A0A5D3G3M3"/>
<dbReference type="RefSeq" id="WP_032878514.1">
    <property type="nucleotide sequence ID" value="NZ_VSRO01000015.1"/>
</dbReference>
<evidence type="ECO:0000256" key="1">
    <source>
        <dbReference type="SAM" id="Phobius"/>
    </source>
</evidence>
<feature type="transmembrane region" description="Helical" evidence="1">
    <location>
        <begin position="69"/>
        <end position="89"/>
    </location>
</feature>
<reference evidence="2 3" key="2">
    <citation type="submission" date="2019-08" db="EMBL/GenBank/DDBJ databases">
        <authorList>
            <person name="Brilhante M."/>
            <person name="Perreten V."/>
        </authorList>
    </citation>
    <scope>NUCLEOTIDE SEQUENCE [LARGE SCALE GENOMIC DNA]</scope>
    <source>
        <strain evidence="2 3">MCP106</strain>
    </source>
</reference>
<feature type="transmembrane region" description="Helical" evidence="1">
    <location>
        <begin position="38"/>
        <end position="57"/>
    </location>
</feature>
<feature type="transmembrane region" description="Helical" evidence="1">
    <location>
        <begin position="156"/>
        <end position="174"/>
    </location>
</feature>
<accession>A0A5D3G3M3</accession>